<protein>
    <submittedName>
        <fullName evidence="1">Uncharacterized protein</fullName>
    </submittedName>
</protein>
<sequence length="118" mass="14237">MMGETAQGKKTTTDSDKLFPLFFVEEEKKRGRVRSKLRRRGWPEMMGEMRNKKMKWELWSIERGDDSNQWQDAPLPHKFDRLGGVKRYWKFDMNDKLNSEFCVDPHLKREETVLEKRA</sequence>
<keyword evidence="2" id="KW-1185">Reference proteome</keyword>
<accession>A0ACC2L8N9</accession>
<dbReference type="EMBL" id="CM056815">
    <property type="protein sequence ID" value="KAJ8629847.1"/>
    <property type="molecule type" value="Genomic_DNA"/>
</dbReference>
<name>A0ACC2L8N9_PERAE</name>
<reference evidence="1 2" key="1">
    <citation type="journal article" date="2022" name="Hortic Res">
        <title>A haplotype resolved chromosomal level avocado genome allows analysis of novel avocado genes.</title>
        <authorList>
            <person name="Nath O."/>
            <person name="Fletcher S.J."/>
            <person name="Hayward A."/>
            <person name="Shaw L.M."/>
            <person name="Masouleh A.K."/>
            <person name="Furtado A."/>
            <person name="Henry R.J."/>
            <person name="Mitter N."/>
        </authorList>
    </citation>
    <scope>NUCLEOTIDE SEQUENCE [LARGE SCALE GENOMIC DNA]</scope>
    <source>
        <strain evidence="2">cv. Hass</strain>
    </source>
</reference>
<evidence type="ECO:0000313" key="1">
    <source>
        <dbReference type="EMBL" id="KAJ8629847.1"/>
    </source>
</evidence>
<dbReference type="Proteomes" id="UP001234297">
    <property type="component" value="Chromosome 7"/>
</dbReference>
<proteinExistence type="predicted"/>
<gene>
    <name evidence="1" type="ORF">MRB53_023170</name>
</gene>
<evidence type="ECO:0000313" key="2">
    <source>
        <dbReference type="Proteomes" id="UP001234297"/>
    </source>
</evidence>
<organism evidence="1 2">
    <name type="scientific">Persea americana</name>
    <name type="common">Avocado</name>
    <dbReference type="NCBI Taxonomy" id="3435"/>
    <lineage>
        <taxon>Eukaryota</taxon>
        <taxon>Viridiplantae</taxon>
        <taxon>Streptophyta</taxon>
        <taxon>Embryophyta</taxon>
        <taxon>Tracheophyta</taxon>
        <taxon>Spermatophyta</taxon>
        <taxon>Magnoliopsida</taxon>
        <taxon>Magnoliidae</taxon>
        <taxon>Laurales</taxon>
        <taxon>Lauraceae</taxon>
        <taxon>Persea</taxon>
    </lineage>
</organism>
<comment type="caution">
    <text evidence="1">The sequence shown here is derived from an EMBL/GenBank/DDBJ whole genome shotgun (WGS) entry which is preliminary data.</text>
</comment>